<dbReference type="EMBL" id="RSED01000003">
    <property type="protein sequence ID" value="RRS05675.1"/>
    <property type="molecule type" value="Genomic_DNA"/>
</dbReference>
<keyword evidence="2 4" id="KW-0560">Oxidoreductase</keyword>
<dbReference type="InterPro" id="IPR015590">
    <property type="entry name" value="Aldehyde_DH_dom"/>
</dbReference>
<dbReference type="PROSITE" id="PS00687">
    <property type="entry name" value="ALDEHYDE_DEHYDR_GLU"/>
    <property type="match status" value="1"/>
</dbReference>
<evidence type="ECO:0000259" key="8">
    <source>
        <dbReference type="Pfam" id="PF00171"/>
    </source>
</evidence>
<dbReference type="FunFam" id="3.40.605.10:FF:000004">
    <property type="entry name" value="Aldehyde dehydrogenase"/>
    <property type="match status" value="1"/>
</dbReference>
<evidence type="ECO:0000313" key="9">
    <source>
        <dbReference type="EMBL" id="RRS05675.1"/>
    </source>
</evidence>
<dbReference type="PROSITE" id="PS00070">
    <property type="entry name" value="ALDEHYDE_DEHYDR_CYS"/>
    <property type="match status" value="1"/>
</dbReference>
<keyword evidence="3" id="KW-0520">NAD</keyword>
<protein>
    <recommendedName>
        <fullName evidence="4">Aldehyde dehydrogenase</fullName>
    </recommendedName>
</protein>
<dbReference type="Gene3D" id="3.40.309.10">
    <property type="entry name" value="Aldehyde Dehydrogenase, Chain A, domain 2"/>
    <property type="match status" value="1"/>
</dbReference>
<dbReference type="Pfam" id="PF00171">
    <property type="entry name" value="Aldedh"/>
    <property type="match status" value="1"/>
</dbReference>
<evidence type="ECO:0000256" key="5">
    <source>
        <dbReference type="PIRSR" id="PIRSR036492-1"/>
    </source>
</evidence>
<feature type="domain" description="Aldehyde dehydrogenase" evidence="8">
    <location>
        <begin position="6"/>
        <end position="429"/>
    </location>
</feature>
<dbReference type="GO" id="GO:0005737">
    <property type="term" value="C:cytoplasm"/>
    <property type="evidence" value="ECO:0007669"/>
    <property type="project" value="TreeGrafter"/>
</dbReference>
<dbReference type="InterPro" id="IPR029510">
    <property type="entry name" value="Ald_DH_CS_GLU"/>
</dbReference>
<feature type="active site" evidence="5 6">
    <location>
        <position position="207"/>
    </location>
</feature>
<evidence type="ECO:0000256" key="7">
    <source>
        <dbReference type="RuleBase" id="RU003345"/>
    </source>
</evidence>
<sequence>MQQVFESQQATALAWRRSTVQERIERIKRLRDGMLEQRDALYEAFMQDFHKPRMEVDGTEIIPTLDEAKHTISHLRKWMKPTRVSPTQLTLGNTGSIQYQPRGRCLIIAPWNYPLYLMFGPLISALAAGNPVILKPSELAPRVSAVMARIIAKVFRPEEVALFEGALQTSQELLAKPFDHIFFTGSPAVGKIVMAAAARHLASVTLELGGKSPTIVDETADLTKAAQTIMWGKFLNSGQTCVAPDHLYVHESVKDRFVAECKAVLAERYGSTAEQQRSSQDFTHVINQRHTQRVSGLLADAVQRGARVLAGGEVDQAQCYIAPTLIDQVPAQASIMGEEIFGPVLPIMGFTSIDQVIAEINSQPKPLALYVWSRDEPTIDKVLTNTSSGGVCVNHCMVHVAHGNLPFGGVNNSGIGNAHGIFGFKAFSHERGVLRSTWLNTIKMFFPPYTEGRQKVVTFLSGWLAR</sequence>
<name>A0A426VFP8_9BURK</name>
<comment type="similarity">
    <text evidence="1 4 7">Belongs to the aldehyde dehydrogenase family.</text>
</comment>
<organism evidence="9 10">
    <name type="scientific">Aquabacterium soli</name>
    <dbReference type="NCBI Taxonomy" id="2493092"/>
    <lineage>
        <taxon>Bacteria</taxon>
        <taxon>Pseudomonadati</taxon>
        <taxon>Pseudomonadota</taxon>
        <taxon>Betaproteobacteria</taxon>
        <taxon>Burkholderiales</taxon>
        <taxon>Aquabacterium</taxon>
    </lineage>
</organism>
<reference evidence="9 10" key="1">
    <citation type="submission" date="2018-12" db="EMBL/GenBank/DDBJ databases">
        <title>The whole draft genome of Aquabacterium sp. SJQ9.</title>
        <authorList>
            <person name="Sun L."/>
            <person name="Gao X."/>
            <person name="Chen W."/>
            <person name="Huang K."/>
        </authorList>
    </citation>
    <scope>NUCLEOTIDE SEQUENCE [LARGE SCALE GENOMIC DNA]</scope>
    <source>
        <strain evidence="9 10">SJQ9</strain>
    </source>
</reference>
<dbReference type="InterPro" id="IPR016162">
    <property type="entry name" value="Ald_DH_N"/>
</dbReference>
<dbReference type="OrthoDB" id="6187633at2"/>
<dbReference type="PANTHER" id="PTHR43570:SF20">
    <property type="entry name" value="ALDEHYDE DEHYDROGENASE ALDX-RELATED"/>
    <property type="match status" value="1"/>
</dbReference>
<evidence type="ECO:0000256" key="4">
    <source>
        <dbReference type="PIRNR" id="PIRNR036492"/>
    </source>
</evidence>
<dbReference type="AlphaFoldDB" id="A0A426VFP8"/>
<keyword evidence="10" id="KW-1185">Reference proteome</keyword>
<dbReference type="CDD" id="cd07134">
    <property type="entry name" value="ALDH_AlkH-like"/>
    <property type="match status" value="1"/>
</dbReference>
<dbReference type="InterPro" id="IPR016161">
    <property type="entry name" value="Ald_DH/histidinol_DH"/>
</dbReference>
<dbReference type="SUPFAM" id="SSF53720">
    <property type="entry name" value="ALDH-like"/>
    <property type="match status" value="1"/>
</dbReference>
<evidence type="ECO:0000313" key="10">
    <source>
        <dbReference type="Proteomes" id="UP000269265"/>
    </source>
</evidence>
<dbReference type="InterPro" id="IPR016163">
    <property type="entry name" value="Ald_DH_C"/>
</dbReference>
<dbReference type="InterPro" id="IPR012394">
    <property type="entry name" value="Aldehyde_DH_NAD(P)"/>
</dbReference>
<comment type="caution">
    <text evidence="9">The sequence shown here is derived from an EMBL/GenBank/DDBJ whole genome shotgun (WGS) entry which is preliminary data.</text>
</comment>
<dbReference type="PANTHER" id="PTHR43570">
    <property type="entry name" value="ALDEHYDE DEHYDROGENASE"/>
    <property type="match status" value="1"/>
</dbReference>
<gene>
    <name evidence="9" type="ORF">EIP75_04735</name>
</gene>
<dbReference type="InterPro" id="IPR016160">
    <property type="entry name" value="Ald_DH_CS_CYS"/>
</dbReference>
<accession>A0A426VFP8</accession>
<dbReference type="FunFam" id="3.40.309.10:FF:000003">
    <property type="entry name" value="Aldehyde dehydrogenase"/>
    <property type="match status" value="1"/>
</dbReference>
<proteinExistence type="inferred from homology"/>
<dbReference type="Gene3D" id="3.40.605.10">
    <property type="entry name" value="Aldehyde Dehydrogenase, Chain A, domain 1"/>
    <property type="match status" value="1"/>
</dbReference>
<evidence type="ECO:0000256" key="6">
    <source>
        <dbReference type="PROSITE-ProRule" id="PRU10007"/>
    </source>
</evidence>
<dbReference type="PIRSF" id="PIRSF036492">
    <property type="entry name" value="ALDH"/>
    <property type="match status" value="1"/>
</dbReference>
<evidence type="ECO:0000256" key="1">
    <source>
        <dbReference type="ARBA" id="ARBA00009986"/>
    </source>
</evidence>
<dbReference type="Proteomes" id="UP000269265">
    <property type="component" value="Unassembled WGS sequence"/>
</dbReference>
<feature type="active site" evidence="5">
    <location>
        <position position="241"/>
    </location>
</feature>
<evidence type="ECO:0000256" key="2">
    <source>
        <dbReference type="ARBA" id="ARBA00023002"/>
    </source>
</evidence>
<dbReference type="GO" id="GO:0006081">
    <property type="term" value="P:aldehyde metabolic process"/>
    <property type="evidence" value="ECO:0007669"/>
    <property type="project" value="InterPro"/>
</dbReference>
<evidence type="ECO:0000256" key="3">
    <source>
        <dbReference type="ARBA" id="ARBA00023027"/>
    </source>
</evidence>
<dbReference type="GO" id="GO:0004029">
    <property type="term" value="F:aldehyde dehydrogenase (NAD+) activity"/>
    <property type="evidence" value="ECO:0007669"/>
    <property type="project" value="TreeGrafter"/>
</dbReference>